<accession>A0A0B6Z0V2</accession>
<evidence type="ECO:0000259" key="1">
    <source>
        <dbReference type="PROSITE" id="PS50003"/>
    </source>
</evidence>
<evidence type="ECO:0000313" key="2">
    <source>
        <dbReference type="EMBL" id="CEK62219.1"/>
    </source>
</evidence>
<feature type="domain" description="PH" evidence="1">
    <location>
        <begin position="1"/>
        <end position="74"/>
    </location>
</feature>
<dbReference type="EMBL" id="HACG01015354">
    <property type="protein sequence ID" value="CEK62219.1"/>
    <property type="molecule type" value="Transcribed_RNA"/>
</dbReference>
<organism evidence="2">
    <name type="scientific">Arion vulgaris</name>
    <dbReference type="NCBI Taxonomy" id="1028688"/>
    <lineage>
        <taxon>Eukaryota</taxon>
        <taxon>Metazoa</taxon>
        <taxon>Spiralia</taxon>
        <taxon>Lophotrochozoa</taxon>
        <taxon>Mollusca</taxon>
        <taxon>Gastropoda</taxon>
        <taxon>Heterobranchia</taxon>
        <taxon>Euthyneura</taxon>
        <taxon>Panpulmonata</taxon>
        <taxon>Eupulmonata</taxon>
        <taxon>Stylommatophora</taxon>
        <taxon>Helicina</taxon>
        <taxon>Arionoidea</taxon>
        <taxon>Arionidae</taxon>
        <taxon>Arion</taxon>
    </lineage>
</organism>
<sequence length="77" mass="8887">YYEGDLQNKGKQKGLINLVLMKVVREVEDKSLEDKDNVFQIVYSEKSDFSTMYVQASSNEERQAWLDAIRIGAQRIG</sequence>
<gene>
    <name evidence="2" type="primary">ORF44552</name>
</gene>
<protein>
    <recommendedName>
        <fullName evidence="1">PH domain-containing protein</fullName>
    </recommendedName>
</protein>
<feature type="non-terminal residue" evidence="2">
    <location>
        <position position="77"/>
    </location>
</feature>
<dbReference type="PROSITE" id="PS50003">
    <property type="entry name" value="PH_DOMAIN"/>
    <property type="match status" value="1"/>
</dbReference>
<dbReference type="Gene3D" id="2.30.29.30">
    <property type="entry name" value="Pleckstrin-homology domain (PH domain)/Phosphotyrosine-binding domain (PTB)"/>
    <property type="match status" value="1"/>
</dbReference>
<dbReference type="InterPro" id="IPR001849">
    <property type="entry name" value="PH_domain"/>
</dbReference>
<dbReference type="SUPFAM" id="SSF50729">
    <property type="entry name" value="PH domain-like"/>
    <property type="match status" value="1"/>
</dbReference>
<name>A0A0B6Z0V2_9EUPU</name>
<feature type="non-terminal residue" evidence="2">
    <location>
        <position position="1"/>
    </location>
</feature>
<dbReference type="AlphaFoldDB" id="A0A0B6Z0V2"/>
<dbReference type="InterPro" id="IPR011993">
    <property type="entry name" value="PH-like_dom_sf"/>
</dbReference>
<proteinExistence type="predicted"/>
<reference evidence="2" key="1">
    <citation type="submission" date="2014-12" db="EMBL/GenBank/DDBJ databases">
        <title>Insight into the proteome of Arion vulgaris.</title>
        <authorList>
            <person name="Aradska J."/>
            <person name="Bulat T."/>
            <person name="Smidak R."/>
            <person name="Sarate P."/>
            <person name="Gangsoo J."/>
            <person name="Sialana F."/>
            <person name="Bilban M."/>
            <person name="Lubec G."/>
        </authorList>
    </citation>
    <scope>NUCLEOTIDE SEQUENCE</scope>
    <source>
        <tissue evidence="2">Skin</tissue>
    </source>
</reference>
<dbReference type="Pfam" id="PF00169">
    <property type="entry name" value="PH"/>
    <property type="match status" value="1"/>
</dbReference>